<proteinExistence type="predicted"/>
<evidence type="ECO:0000313" key="1">
    <source>
        <dbReference type="EMBL" id="KAJ8629377.1"/>
    </source>
</evidence>
<accession>A0ACC2L7P3</accession>
<dbReference type="EMBL" id="CM056815">
    <property type="protein sequence ID" value="KAJ8629377.1"/>
    <property type="molecule type" value="Genomic_DNA"/>
</dbReference>
<name>A0ACC2L7P3_PERAE</name>
<protein>
    <submittedName>
        <fullName evidence="1">Uncharacterized protein</fullName>
    </submittedName>
</protein>
<organism evidence="1 2">
    <name type="scientific">Persea americana</name>
    <name type="common">Avocado</name>
    <dbReference type="NCBI Taxonomy" id="3435"/>
    <lineage>
        <taxon>Eukaryota</taxon>
        <taxon>Viridiplantae</taxon>
        <taxon>Streptophyta</taxon>
        <taxon>Embryophyta</taxon>
        <taxon>Tracheophyta</taxon>
        <taxon>Spermatophyta</taxon>
        <taxon>Magnoliopsida</taxon>
        <taxon>Magnoliidae</taxon>
        <taxon>Laurales</taxon>
        <taxon>Lauraceae</taxon>
        <taxon>Persea</taxon>
    </lineage>
</organism>
<keyword evidence="2" id="KW-1185">Reference proteome</keyword>
<evidence type="ECO:0000313" key="2">
    <source>
        <dbReference type="Proteomes" id="UP001234297"/>
    </source>
</evidence>
<gene>
    <name evidence="1" type="ORF">MRB53_022700</name>
</gene>
<reference evidence="1 2" key="1">
    <citation type="journal article" date="2022" name="Hortic Res">
        <title>A haplotype resolved chromosomal level avocado genome allows analysis of novel avocado genes.</title>
        <authorList>
            <person name="Nath O."/>
            <person name="Fletcher S.J."/>
            <person name="Hayward A."/>
            <person name="Shaw L.M."/>
            <person name="Masouleh A.K."/>
            <person name="Furtado A."/>
            <person name="Henry R.J."/>
            <person name="Mitter N."/>
        </authorList>
    </citation>
    <scope>NUCLEOTIDE SEQUENCE [LARGE SCALE GENOMIC DNA]</scope>
    <source>
        <strain evidence="2">cv. Hass</strain>
    </source>
</reference>
<sequence length="756" mass="84359">MKEDKKKSSDSESEISRILLLGVLQIMDPNHHPPETSEEEALKRRNTDCVYFLASPLTCKKGNDCEYRHSEGARMNPRDCWYWLNGNCLNPKCAFRHPPLEGLLATTGATAGSSVASQTAASTQTPAAHPTAAHNPNKQSVPCFYFQKGLCLKGDRCPFMHGPQPVLNPSPQQTSKVAASVTEPQIIKKAIGVLGKCISQQKPVEMPPKVNPAINVEVASNNVIAAKKTMRPTVVYDELPKTKPSSVPLIGGNEATGPHEYDHQALPPDEHLQNGREAGEFLGESSPGFDVLVDDEIQDSDYFHHEDEYGIGASNGGRHLNSINEFDYEHSSELDSLAKFDREPYNEYRDYDQYRRPHDQFGWEHNKTSSKRILEQSSITERRRQREESPDQIDRSDLRHRLSKQRKVKGSRSASSPDRHIEINHRGDRYGEEQRYRGHRRDQRHVLPETSISNRLQGRIMLPGRSSPEKANNLRPDREMDRGRNSGRSSPGRPVLYQARHHDRVRQTQENLTTEVRNFRGQPIKRDEIGTLNFAGPKSLAELKGSKVSDSREEQSTKNDASAFKSQLVREPKTMKSGKVVGHLEPEGSISFEGPKPLREILKRKKGTGSGGGKVSSDGEDSGRSEIAATETPTTQVFDSKKEAGVNAGAVGTAEENDNSDEDGLVATEGYELTHEDPTSAEKGDALEMDGMTIDTMEDQELDETYDQRDGEFDYETVEGGDFKAEDENAEPEDDYLDDDDDEEDDFSTKIGAMLS</sequence>
<comment type="caution">
    <text evidence="1">The sequence shown here is derived from an EMBL/GenBank/DDBJ whole genome shotgun (WGS) entry which is preliminary data.</text>
</comment>
<dbReference type="Proteomes" id="UP001234297">
    <property type="component" value="Chromosome 7"/>
</dbReference>